<dbReference type="InterPro" id="IPR036457">
    <property type="entry name" value="PPM-type-like_dom_sf"/>
</dbReference>
<organism evidence="18 19">
    <name type="scientific">Actinomadura macrotermitis</name>
    <dbReference type="NCBI Taxonomy" id="2585200"/>
    <lineage>
        <taxon>Bacteria</taxon>
        <taxon>Bacillati</taxon>
        <taxon>Actinomycetota</taxon>
        <taxon>Actinomycetes</taxon>
        <taxon>Streptosporangiales</taxon>
        <taxon>Thermomonosporaceae</taxon>
        <taxon>Actinomadura</taxon>
    </lineage>
</organism>
<evidence type="ECO:0000256" key="3">
    <source>
        <dbReference type="ARBA" id="ARBA00022679"/>
    </source>
</evidence>
<evidence type="ECO:0000256" key="7">
    <source>
        <dbReference type="ARBA" id="ARBA00022801"/>
    </source>
</evidence>
<feature type="compositionally biased region" description="Polar residues" evidence="16">
    <location>
        <begin position="1"/>
        <end position="13"/>
    </location>
</feature>
<dbReference type="Pfam" id="PF13581">
    <property type="entry name" value="HATPase_c_2"/>
    <property type="match status" value="1"/>
</dbReference>
<dbReference type="SUPFAM" id="SSF55785">
    <property type="entry name" value="PYP-like sensor domain (PAS domain)"/>
    <property type="match status" value="1"/>
</dbReference>
<comment type="catalytic activity">
    <reaction evidence="12">
        <text>O-phospho-L-seryl-[protein] + H2O = L-seryl-[protein] + phosphate</text>
        <dbReference type="Rhea" id="RHEA:20629"/>
        <dbReference type="Rhea" id="RHEA-COMP:9863"/>
        <dbReference type="Rhea" id="RHEA-COMP:11604"/>
        <dbReference type="ChEBI" id="CHEBI:15377"/>
        <dbReference type="ChEBI" id="CHEBI:29999"/>
        <dbReference type="ChEBI" id="CHEBI:43474"/>
        <dbReference type="ChEBI" id="CHEBI:83421"/>
        <dbReference type="EC" id="3.1.3.16"/>
    </reaction>
</comment>
<dbReference type="Gene3D" id="3.30.565.10">
    <property type="entry name" value="Histidine kinase-like ATPase, C-terminal domain"/>
    <property type="match status" value="1"/>
</dbReference>
<dbReference type="InterPro" id="IPR052016">
    <property type="entry name" value="Bact_Sigma-Reg"/>
</dbReference>
<dbReference type="PANTHER" id="PTHR43156:SF2">
    <property type="entry name" value="STAGE II SPORULATION PROTEIN E"/>
    <property type="match status" value="1"/>
</dbReference>
<keyword evidence="7" id="KW-0378">Hydrolase</keyword>
<dbReference type="GO" id="GO:0016301">
    <property type="term" value="F:kinase activity"/>
    <property type="evidence" value="ECO:0007669"/>
    <property type="project" value="UniProtKB-KW"/>
</dbReference>
<dbReference type="SUPFAM" id="SSF55874">
    <property type="entry name" value="ATPase domain of HSP90 chaperone/DNA topoisomerase II/histidine kinase"/>
    <property type="match status" value="1"/>
</dbReference>
<evidence type="ECO:0000256" key="8">
    <source>
        <dbReference type="ARBA" id="ARBA00022840"/>
    </source>
</evidence>
<keyword evidence="2" id="KW-0597">Phosphoprotein</keyword>
<dbReference type="GO" id="GO:0005524">
    <property type="term" value="F:ATP binding"/>
    <property type="evidence" value="ECO:0007669"/>
    <property type="project" value="UniProtKB-KW"/>
</dbReference>
<evidence type="ECO:0000256" key="9">
    <source>
        <dbReference type="ARBA" id="ARBA00022842"/>
    </source>
</evidence>
<name>A0A7K0BSN8_9ACTN</name>
<evidence type="ECO:0000259" key="17">
    <source>
        <dbReference type="PROSITE" id="PS50112"/>
    </source>
</evidence>
<dbReference type="GO" id="GO:0006355">
    <property type="term" value="P:regulation of DNA-templated transcription"/>
    <property type="evidence" value="ECO:0007669"/>
    <property type="project" value="InterPro"/>
</dbReference>
<keyword evidence="5" id="KW-0547">Nucleotide-binding</keyword>
<dbReference type="EMBL" id="WEGH01000001">
    <property type="protein sequence ID" value="MQY04200.1"/>
    <property type="molecule type" value="Genomic_DNA"/>
</dbReference>
<dbReference type="Pfam" id="PF00989">
    <property type="entry name" value="PAS"/>
    <property type="match status" value="1"/>
</dbReference>
<evidence type="ECO:0000256" key="5">
    <source>
        <dbReference type="ARBA" id="ARBA00022741"/>
    </source>
</evidence>
<keyword evidence="10" id="KW-0904">Protein phosphatase</keyword>
<proteinExistence type="predicted"/>
<dbReference type="InterPro" id="IPR003594">
    <property type="entry name" value="HATPase_dom"/>
</dbReference>
<evidence type="ECO:0000256" key="12">
    <source>
        <dbReference type="ARBA" id="ARBA00047761"/>
    </source>
</evidence>
<reference evidence="18 19" key="1">
    <citation type="submission" date="2019-10" db="EMBL/GenBank/DDBJ databases">
        <title>Actinomadura rubteroloni sp. nov. and Actinomadura macrotermitis sp. nov., isolated from the gut of fungus growing-termite Macrotermes natalensis.</title>
        <authorList>
            <person name="Benndorf R."/>
            <person name="Martin K."/>
            <person name="Kuefner M."/>
            <person name="De Beer W."/>
            <person name="Kaster A.-K."/>
            <person name="Vollmers J."/>
            <person name="Poulsen M."/>
            <person name="Beemelmanns C."/>
        </authorList>
    </citation>
    <scope>NUCLEOTIDE SEQUENCE [LARGE SCALE GENOMIC DNA]</scope>
    <source>
        <strain evidence="18 19">RB68</strain>
    </source>
</reference>
<feature type="region of interest" description="Disordered" evidence="16">
    <location>
        <begin position="1"/>
        <end position="28"/>
    </location>
</feature>
<feature type="compositionally biased region" description="Basic and acidic residues" evidence="16">
    <location>
        <begin position="17"/>
        <end position="28"/>
    </location>
</feature>
<comment type="caution">
    <text evidence="18">The sequence shown here is derived from an EMBL/GenBank/DDBJ whole genome shotgun (WGS) entry which is preliminary data.</text>
</comment>
<dbReference type="SMART" id="SM00331">
    <property type="entry name" value="PP2C_SIG"/>
    <property type="match status" value="1"/>
</dbReference>
<keyword evidence="3" id="KW-0808">Transferase</keyword>
<dbReference type="GO" id="GO:0004722">
    <property type="term" value="F:protein serine/threonine phosphatase activity"/>
    <property type="evidence" value="ECO:0007669"/>
    <property type="project" value="UniProtKB-EC"/>
</dbReference>
<evidence type="ECO:0000256" key="10">
    <source>
        <dbReference type="ARBA" id="ARBA00022912"/>
    </source>
</evidence>
<evidence type="ECO:0000256" key="4">
    <source>
        <dbReference type="ARBA" id="ARBA00022723"/>
    </source>
</evidence>
<comment type="function">
    <text evidence="13">Primarily acts as an independent SigF regulator that is sensitive to the osmosensory signal, mediating the cross talk of PknD with the SigF regulon. Possesses both phosphatase and kinase activities. The kinase domain functions as a classic anti-sigma factor-like kinase to phosphorylate the anti-anti-sigma factor domain at the canonical regulatory site, and the phosphatase domain antagonizes this activity.</text>
</comment>
<dbReference type="EC" id="3.1.3.16" evidence="1"/>
<protein>
    <recommendedName>
        <fullName evidence="1">protein-serine/threonine phosphatase</fullName>
        <ecNumber evidence="1">3.1.3.16</ecNumber>
    </recommendedName>
    <alternativeName>
        <fullName evidence="15">Protein-serine/threonine phosphatase</fullName>
    </alternativeName>
    <alternativeName>
        <fullName evidence="14">Serine/threonine-protein kinase</fullName>
    </alternativeName>
</protein>
<dbReference type="SUPFAM" id="SSF81606">
    <property type="entry name" value="PP2C-like"/>
    <property type="match status" value="1"/>
</dbReference>
<evidence type="ECO:0000313" key="18">
    <source>
        <dbReference type="EMBL" id="MQY04200.1"/>
    </source>
</evidence>
<evidence type="ECO:0000256" key="13">
    <source>
        <dbReference type="ARBA" id="ARBA00056274"/>
    </source>
</evidence>
<evidence type="ECO:0000313" key="19">
    <source>
        <dbReference type="Proteomes" id="UP000487268"/>
    </source>
</evidence>
<dbReference type="InterPro" id="IPR035965">
    <property type="entry name" value="PAS-like_dom_sf"/>
</dbReference>
<dbReference type="FunFam" id="3.60.40.10:FF:000005">
    <property type="entry name" value="Serine/threonine protein phosphatase"/>
    <property type="match status" value="1"/>
</dbReference>
<accession>A0A7K0BSN8</accession>
<dbReference type="AlphaFoldDB" id="A0A7K0BSN8"/>
<keyword evidence="8" id="KW-0067">ATP-binding</keyword>
<dbReference type="GO" id="GO:0046872">
    <property type="term" value="F:metal ion binding"/>
    <property type="evidence" value="ECO:0007669"/>
    <property type="project" value="UniProtKB-KW"/>
</dbReference>
<evidence type="ECO:0000256" key="11">
    <source>
        <dbReference type="ARBA" id="ARBA00023211"/>
    </source>
</evidence>
<dbReference type="FunFam" id="3.30.565.10:FF:000028">
    <property type="entry name" value="PAS sensor protein"/>
    <property type="match status" value="1"/>
</dbReference>
<evidence type="ECO:0000256" key="16">
    <source>
        <dbReference type="SAM" id="MobiDB-lite"/>
    </source>
</evidence>
<sequence>MVIAQNQPMASSGGTPGRDRSAAGAREEGPAPRLLGQHLLGVAPMAVAGLDGHGRISHWNRAAGELFGVPPGQAVGRAVGSLPGFAPAHRLVPDPAPPGATCGTCTVPRADGEPAEVGWWLYPVGRPGPGDDATGGVRLLALAVDLRAVREDGPVLGLGDLRLGAPADALRGLRAEPVLVPVDHGDAARLGARLGELLPLAGLPSPERLAQRILDLGHPALDLSATVRLPVVAHSGGMPRALRVRAAGTAAGPAPHDREAQAVHDLQRALLPAAPPRVAGAEVCLTYRPAAQPARAGGDWYDAIPLPGGRLAVVVGEVLGHGLAGAAIMGQLRTAVRTLARQDPPPARLLRQLDEIARDLGDEHMATCLYAVYDPVGRRCEAAAAGHVPPVLVSPFGEARVLDVPAGPPIGAGAVIPATGEDFLAGCATGFTTVEVPVDDGSRLVLCTDGLLKSRDRDAAAGLAALREQLAGEQRPLRAACAALPGALGAGTADDIALVMVDCDGIPKEDMAAWDLAAEAEMVPRARAEAAAKLAEWGLTGLTDTVQLLVSELVTNALVHGAGEIMMRLIRLDTLRCEVYDDGHELPRLCQAGATDESGRGLQLVSHLAERWGTHRTDRGKVVWFEHALENDL</sequence>
<dbReference type="PANTHER" id="PTHR43156">
    <property type="entry name" value="STAGE II SPORULATION PROTEIN E-RELATED"/>
    <property type="match status" value="1"/>
</dbReference>
<evidence type="ECO:0000256" key="15">
    <source>
        <dbReference type="ARBA" id="ARBA00081350"/>
    </source>
</evidence>
<evidence type="ECO:0000256" key="14">
    <source>
        <dbReference type="ARBA" id="ARBA00075117"/>
    </source>
</evidence>
<evidence type="ECO:0000256" key="2">
    <source>
        <dbReference type="ARBA" id="ARBA00022553"/>
    </source>
</evidence>
<dbReference type="Proteomes" id="UP000487268">
    <property type="component" value="Unassembled WGS sequence"/>
</dbReference>
<dbReference type="InterPro" id="IPR013767">
    <property type="entry name" value="PAS_fold"/>
</dbReference>
<dbReference type="InterPro" id="IPR001932">
    <property type="entry name" value="PPM-type_phosphatase-like_dom"/>
</dbReference>
<dbReference type="PROSITE" id="PS50112">
    <property type="entry name" value="PAS"/>
    <property type="match status" value="1"/>
</dbReference>
<keyword evidence="11" id="KW-0464">Manganese</keyword>
<dbReference type="Pfam" id="PF07228">
    <property type="entry name" value="SpoIIE"/>
    <property type="match status" value="1"/>
</dbReference>
<keyword evidence="9" id="KW-0460">Magnesium</keyword>
<dbReference type="Gene3D" id="3.30.450.20">
    <property type="entry name" value="PAS domain"/>
    <property type="match status" value="1"/>
</dbReference>
<dbReference type="InterPro" id="IPR036890">
    <property type="entry name" value="HATPase_C_sf"/>
</dbReference>
<keyword evidence="19" id="KW-1185">Reference proteome</keyword>
<evidence type="ECO:0000256" key="6">
    <source>
        <dbReference type="ARBA" id="ARBA00022777"/>
    </source>
</evidence>
<dbReference type="CDD" id="cd16936">
    <property type="entry name" value="HATPase_RsbW-like"/>
    <property type="match status" value="1"/>
</dbReference>
<dbReference type="Gene3D" id="3.60.40.10">
    <property type="entry name" value="PPM-type phosphatase domain"/>
    <property type="match status" value="1"/>
</dbReference>
<dbReference type="InterPro" id="IPR000014">
    <property type="entry name" value="PAS"/>
</dbReference>
<keyword evidence="6" id="KW-0418">Kinase</keyword>
<dbReference type="CDD" id="cd00130">
    <property type="entry name" value="PAS"/>
    <property type="match status" value="1"/>
</dbReference>
<evidence type="ECO:0000256" key="1">
    <source>
        <dbReference type="ARBA" id="ARBA00013081"/>
    </source>
</evidence>
<keyword evidence="4" id="KW-0479">Metal-binding</keyword>
<feature type="domain" description="PAS" evidence="17">
    <location>
        <begin position="38"/>
        <end position="77"/>
    </location>
</feature>
<gene>
    <name evidence="18" type="ORF">ACRB68_22510</name>
</gene>